<dbReference type="InterPro" id="IPR012677">
    <property type="entry name" value="Nucleotide-bd_a/b_plait_sf"/>
</dbReference>
<feature type="domain" description="RRM" evidence="3">
    <location>
        <begin position="76"/>
        <end position="149"/>
    </location>
</feature>
<name>A0A7E4URJ9_PANRE</name>
<dbReference type="InterPro" id="IPR050907">
    <property type="entry name" value="SRSF"/>
</dbReference>
<dbReference type="InterPro" id="IPR000504">
    <property type="entry name" value="RRM_dom"/>
</dbReference>
<feature type="region of interest" description="Disordered" evidence="2">
    <location>
        <begin position="147"/>
        <end position="226"/>
    </location>
</feature>
<dbReference type="GO" id="GO:0003723">
    <property type="term" value="F:RNA binding"/>
    <property type="evidence" value="ECO:0007669"/>
    <property type="project" value="UniProtKB-UniRule"/>
</dbReference>
<feature type="compositionally biased region" description="Basic and acidic residues" evidence="2">
    <location>
        <begin position="168"/>
        <end position="177"/>
    </location>
</feature>
<evidence type="ECO:0000256" key="2">
    <source>
        <dbReference type="SAM" id="MobiDB-lite"/>
    </source>
</evidence>
<reference evidence="4" key="1">
    <citation type="journal article" date="2013" name="Genetics">
        <title>The draft genome and transcriptome of Panagrellus redivivus are shaped by the harsh demands of a free-living lifestyle.</title>
        <authorList>
            <person name="Srinivasan J."/>
            <person name="Dillman A.R."/>
            <person name="Macchietto M.G."/>
            <person name="Heikkinen L."/>
            <person name="Lakso M."/>
            <person name="Fracchia K.M."/>
            <person name="Antoshechkin I."/>
            <person name="Mortazavi A."/>
            <person name="Wong G."/>
            <person name="Sternberg P.W."/>
        </authorList>
    </citation>
    <scope>NUCLEOTIDE SEQUENCE [LARGE SCALE GENOMIC DNA]</scope>
    <source>
        <strain evidence="4">MT8872</strain>
    </source>
</reference>
<accession>A0A7E4URJ9</accession>
<dbReference type="WBParaSite" id="Pan_g11996.t1">
    <property type="protein sequence ID" value="Pan_g11996.t1"/>
    <property type="gene ID" value="Pan_g11996"/>
</dbReference>
<dbReference type="SUPFAM" id="SSF54928">
    <property type="entry name" value="RNA-binding domain, RBD"/>
    <property type="match status" value="1"/>
</dbReference>
<dbReference type="Pfam" id="PF00076">
    <property type="entry name" value="RRM_1"/>
    <property type="match status" value="1"/>
</dbReference>
<evidence type="ECO:0000259" key="3">
    <source>
        <dbReference type="PROSITE" id="PS50102"/>
    </source>
</evidence>
<dbReference type="CDD" id="cd12373">
    <property type="entry name" value="RRM_SRSF3_like"/>
    <property type="match status" value="1"/>
</dbReference>
<protein>
    <submittedName>
        <fullName evidence="5">RRM domain-containing protein</fullName>
    </submittedName>
</protein>
<evidence type="ECO:0000256" key="1">
    <source>
        <dbReference type="PROSITE-ProRule" id="PRU00176"/>
    </source>
</evidence>
<evidence type="ECO:0000313" key="4">
    <source>
        <dbReference type="Proteomes" id="UP000492821"/>
    </source>
</evidence>
<feature type="compositionally biased region" description="Basic residues" evidence="2">
    <location>
        <begin position="195"/>
        <end position="210"/>
    </location>
</feature>
<dbReference type="PANTHER" id="PTHR23147">
    <property type="entry name" value="SERINE/ARGININE RICH SPLICING FACTOR"/>
    <property type="match status" value="1"/>
</dbReference>
<dbReference type="Gene3D" id="3.30.70.330">
    <property type="match status" value="1"/>
</dbReference>
<proteinExistence type="predicted"/>
<organism evidence="4 5">
    <name type="scientific">Panagrellus redivivus</name>
    <name type="common">Microworm</name>
    <dbReference type="NCBI Taxonomy" id="6233"/>
    <lineage>
        <taxon>Eukaryota</taxon>
        <taxon>Metazoa</taxon>
        <taxon>Ecdysozoa</taxon>
        <taxon>Nematoda</taxon>
        <taxon>Chromadorea</taxon>
        <taxon>Rhabditida</taxon>
        <taxon>Tylenchina</taxon>
        <taxon>Panagrolaimomorpha</taxon>
        <taxon>Panagrolaimoidea</taxon>
        <taxon>Panagrolaimidae</taxon>
        <taxon>Panagrellus</taxon>
    </lineage>
</organism>
<dbReference type="SMART" id="SM00360">
    <property type="entry name" value="RRM"/>
    <property type="match status" value="1"/>
</dbReference>
<keyword evidence="4" id="KW-1185">Reference proteome</keyword>
<sequence>MKTVLHSLAVLERPPPKPAYPAALSQRKNDARATFLLALPATFGRVSEKACLSLGLFSTQCDFRSDMSRHHEYLDAKVYVGGLPDDARSEEVEEVFRKYGKIRKVWVARRPPGFAFVEFVDVRDAEDAVKGLDGARICGVHAKVELSHGKSRGGGGGGRGGGRGGYRGGDRGGDRRGRSPGSPRRRRSPGGSPRRSSRRSPSPRRSRSRSPRRDERRSAGSRSPTP</sequence>
<keyword evidence="1" id="KW-0694">RNA-binding</keyword>
<dbReference type="PROSITE" id="PS50102">
    <property type="entry name" value="RRM"/>
    <property type="match status" value="1"/>
</dbReference>
<feature type="compositionally biased region" description="Gly residues" evidence="2">
    <location>
        <begin position="152"/>
        <end position="167"/>
    </location>
</feature>
<dbReference type="Proteomes" id="UP000492821">
    <property type="component" value="Unassembled WGS sequence"/>
</dbReference>
<reference evidence="5" key="2">
    <citation type="submission" date="2020-10" db="UniProtKB">
        <authorList>
            <consortium name="WormBaseParasite"/>
        </authorList>
    </citation>
    <scope>IDENTIFICATION</scope>
</reference>
<dbReference type="AlphaFoldDB" id="A0A7E4URJ9"/>
<evidence type="ECO:0000313" key="5">
    <source>
        <dbReference type="WBParaSite" id="Pan_g11996.t1"/>
    </source>
</evidence>
<dbReference type="InterPro" id="IPR035979">
    <property type="entry name" value="RBD_domain_sf"/>
</dbReference>
<dbReference type="FunFam" id="3.30.70.330:FF:001074">
    <property type="entry name" value="Splicing factor, arginine/serine-rich 7"/>
    <property type="match status" value="1"/>
</dbReference>